<keyword evidence="3" id="KW-1185">Reference proteome</keyword>
<evidence type="ECO:0000256" key="1">
    <source>
        <dbReference type="SAM" id="Phobius"/>
    </source>
</evidence>
<proteinExistence type="predicted"/>
<organism evidence="2 3">
    <name type="scientific">Escherichia phage vB_EcoM_005</name>
    <dbReference type="NCBI Taxonomy" id="2500761"/>
    <lineage>
        <taxon>Viruses</taxon>
        <taxon>Duplodnaviria</taxon>
        <taxon>Heunggongvirae</taxon>
        <taxon>Uroviricota</taxon>
        <taxon>Caudoviricetes</taxon>
        <taxon>Pantevenvirales</taxon>
        <taxon>Straboviridae</taxon>
        <taxon>Tevenvirinae</taxon>
        <taxon>Dhakavirus</taxon>
        <taxon>Dhakavirus ecom005</taxon>
    </lineage>
</organism>
<evidence type="ECO:0000313" key="2">
    <source>
        <dbReference type="EMBL" id="AZV01121.1"/>
    </source>
</evidence>
<accession>A0A3T0IM73</accession>
<name>A0A3T0IM73_9CAUD</name>
<keyword evidence="1" id="KW-1133">Transmembrane helix</keyword>
<keyword evidence="1" id="KW-0812">Transmembrane</keyword>
<evidence type="ECO:0000313" key="3">
    <source>
        <dbReference type="Proteomes" id="UP000288494"/>
    </source>
</evidence>
<reference evidence="2 3" key="1">
    <citation type="submission" date="2018-12" db="EMBL/GenBank/DDBJ databases">
        <title>Characterization of novel bacteriophages infecting Shigella spp. and E. coli O157: H7.</title>
        <authorList>
            <person name="Shahin K."/>
            <person name="Bao H."/>
            <person name="Wang R."/>
        </authorList>
    </citation>
    <scope>NUCLEOTIDE SEQUENCE [LARGE SCALE GENOMIC DNA]</scope>
</reference>
<sequence length="70" mass="8038">MIILVFIELIMAIVCSVCFFLGVWTPGPVFLSFLFIGWILSTSAGLLKMIKNLRCYYGYSFTSMVKLWLM</sequence>
<feature type="transmembrane region" description="Helical" evidence="1">
    <location>
        <begin position="5"/>
        <end position="24"/>
    </location>
</feature>
<feature type="transmembrane region" description="Helical" evidence="1">
    <location>
        <begin position="30"/>
        <end position="47"/>
    </location>
</feature>
<dbReference type="EMBL" id="MK295203">
    <property type="protein sequence ID" value="AZV01121.1"/>
    <property type="molecule type" value="Genomic_DNA"/>
</dbReference>
<protein>
    <submittedName>
        <fullName evidence="2">Uncharacterized protein</fullName>
    </submittedName>
</protein>
<dbReference type="Proteomes" id="UP000288494">
    <property type="component" value="Segment"/>
</dbReference>
<keyword evidence="1" id="KW-0472">Membrane</keyword>
<gene>
    <name evidence="2" type="ORF">vBEcoM005_234</name>
</gene>